<reference evidence="2 3" key="1">
    <citation type="journal article" date="2024" name="IMA Fungus">
        <title>IMA Genome - F19 : A genome assembly and annotation guide to empower mycologists, including annotated draft genome sequences of Ceratocystis pirilliformis, Diaporthe australafricana, Fusarium ophioides, Paecilomyces lecythidis, and Sporothrix stenoceras.</title>
        <authorList>
            <person name="Aylward J."/>
            <person name="Wilson A.M."/>
            <person name="Visagie C.M."/>
            <person name="Spraker J."/>
            <person name="Barnes I."/>
            <person name="Buitendag C."/>
            <person name="Ceriani C."/>
            <person name="Del Mar Angel L."/>
            <person name="du Plessis D."/>
            <person name="Fuchs T."/>
            <person name="Gasser K."/>
            <person name="Kramer D."/>
            <person name="Li W."/>
            <person name="Munsamy K."/>
            <person name="Piso A."/>
            <person name="Price J.L."/>
            <person name="Sonnekus B."/>
            <person name="Thomas C."/>
            <person name="van der Nest A."/>
            <person name="van Dijk A."/>
            <person name="van Heerden A."/>
            <person name="van Vuuren N."/>
            <person name="Yilmaz N."/>
            <person name="Duong T.A."/>
            <person name="van der Merwe N.A."/>
            <person name="Wingfield M.J."/>
            <person name="Wingfield B.D."/>
        </authorList>
    </citation>
    <scope>NUCLEOTIDE SEQUENCE [LARGE SCALE GENOMIC DNA]</scope>
    <source>
        <strain evidence="2 3">CMW 5346</strain>
    </source>
</reference>
<sequence>MLYPFNRLRSKRVVLLVAACWFVWIWKYPKAAATRPDASTFAIGFPLVWKHIHMFNGTGGAWYIPDEWKTDIDERYQQPRTILEAANFASAAASGSLARRTDHALIPLIVHQTWVTTSIDGWTPKVLRCVERWLSYAVGGGYEDGGPPMAYFFWDDEGMLAFMRKYEPDFVEPFLSFFSPVERTDIFRILLCKWFGGIYGDIDTEPLRHPAKWIHLDDLKTWIDKETGATFGRDTDRYEDLWEPPGTDERPVKLLVGLEADVDPASDAYWRMGYTYPVQLTQWALAAAPQHPALSHFLARVRAEVDVVQQATADGDGGADAVVKSYNADPLTRTGPSAITAAVSTWLQERFDLRWNAVTGLKDGGKAKLISDVLVLPITGFNPGRGKYGNMGSKPYSDADARLLHHAQGSWHKFDAKVELGKLCRTVFGLCRDWSKVPS</sequence>
<dbReference type="Pfam" id="PF04488">
    <property type="entry name" value="Gly_transf_sug"/>
    <property type="match status" value="1"/>
</dbReference>
<dbReference type="Proteomes" id="UP001583186">
    <property type="component" value="Unassembled WGS sequence"/>
</dbReference>
<protein>
    <recommendedName>
        <fullName evidence="4">Glycosyl transferase</fullName>
    </recommendedName>
</protein>
<name>A0ABR3YJ31_9PEZI</name>
<comment type="similarity">
    <text evidence="1">Belongs to the glycosyltransferase 32 family.</text>
</comment>
<evidence type="ECO:0000256" key="1">
    <source>
        <dbReference type="ARBA" id="ARBA00009003"/>
    </source>
</evidence>
<dbReference type="InterPro" id="IPR039367">
    <property type="entry name" value="Och1-like"/>
</dbReference>
<comment type="caution">
    <text evidence="2">The sequence shown here is derived from an EMBL/GenBank/DDBJ whole genome shotgun (WGS) entry which is preliminary data.</text>
</comment>
<accession>A0ABR3YJ31</accession>
<dbReference type="InterPro" id="IPR029044">
    <property type="entry name" value="Nucleotide-diphossugar_trans"/>
</dbReference>
<keyword evidence="3" id="KW-1185">Reference proteome</keyword>
<dbReference type="SUPFAM" id="SSF53448">
    <property type="entry name" value="Nucleotide-diphospho-sugar transferases"/>
    <property type="match status" value="1"/>
</dbReference>
<dbReference type="PANTHER" id="PTHR31834">
    <property type="entry name" value="INITIATION-SPECIFIC ALPHA-1,6-MANNOSYLTRANSFERASE"/>
    <property type="match status" value="1"/>
</dbReference>
<evidence type="ECO:0000313" key="2">
    <source>
        <dbReference type="EMBL" id="KAL1888164.1"/>
    </source>
</evidence>
<proteinExistence type="inferred from homology"/>
<gene>
    <name evidence="2" type="ORF">Sste5346_009774</name>
</gene>
<dbReference type="EMBL" id="JAWCUI010000099">
    <property type="protein sequence ID" value="KAL1888164.1"/>
    <property type="molecule type" value="Genomic_DNA"/>
</dbReference>
<organism evidence="2 3">
    <name type="scientific">Sporothrix stenoceras</name>
    <dbReference type="NCBI Taxonomy" id="5173"/>
    <lineage>
        <taxon>Eukaryota</taxon>
        <taxon>Fungi</taxon>
        <taxon>Dikarya</taxon>
        <taxon>Ascomycota</taxon>
        <taxon>Pezizomycotina</taxon>
        <taxon>Sordariomycetes</taxon>
        <taxon>Sordariomycetidae</taxon>
        <taxon>Ophiostomatales</taxon>
        <taxon>Ophiostomataceae</taxon>
        <taxon>Sporothrix</taxon>
    </lineage>
</organism>
<evidence type="ECO:0008006" key="4">
    <source>
        <dbReference type="Google" id="ProtNLM"/>
    </source>
</evidence>
<dbReference type="InterPro" id="IPR007577">
    <property type="entry name" value="GlycoTrfase_DXD_sugar-bd_CS"/>
</dbReference>
<dbReference type="Gene3D" id="3.90.550.20">
    <property type="match status" value="1"/>
</dbReference>
<evidence type="ECO:0000313" key="3">
    <source>
        <dbReference type="Proteomes" id="UP001583186"/>
    </source>
</evidence>
<dbReference type="PANTHER" id="PTHR31834:SF10">
    <property type="entry name" value="TRANSFERASE, PUTATIVE (AFU_ORTHOLOGUE AFUA_8G02040)-RELATED"/>
    <property type="match status" value="1"/>
</dbReference>